<evidence type="ECO:0000256" key="5">
    <source>
        <dbReference type="ARBA" id="ARBA00022729"/>
    </source>
</evidence>
<dbReference type="GO" id="GO:0031505">
    <property type="term" value="P:fungal-type cell wall organization"/>
    <property type="evidence" value="ECO:0007669"/>
    <property type="project" value="TreeGrafter"/>
</dbReference>
<evidence type="ECO:0000256" key="10">
    <source>
        <dbReference type="RuleBase" id="RU361209"/>
    </source>
</evidence>
<dbReference type="GO" id="GO:0005886">
    <property type="term" value="C:plasma membrane"/>
    <property type="evidence" value="ECO:0007669"/>
    <property type="project" value="UniProtKB-SubCell"/>
</dbReference>
<feature type="chain" id="PRO_5021499024" description="1,3-beta-glucanosyltransferase" evidence="10">
    <location>
        <begin position="25"/>
        <end position="556"/>
    </location>
</feature>
<dbReference type="SUPFAM" id="SSF51445">
    <property type="entry name" value="(Trans)glycosidases"/>
    <property type="match status" value="1"/>
</dbReference>
<dbReference type="EMBL" id="ML170157">
    <property type="protein sequence ID" value="TDL28859.1"/>
    <property type="molecule type" value="Genomic_DNA"/>
</dbReference>
<feature type="signal peptide" evidence="10">
    <location>
        <begin position="1"/>
        <end position="24"/>
    </location>
</feature>
<feature type="compositionally biased region" description="Gly residues" evidence="11">
    <location>
        <begin position="507"/>
        <end position="517"/>
    </location>
</feature>
<dbReference type="GO" id="GO:0098552">
    <property type="term" value="C:side of membrane"/>
    <property type="evidence" value="ECO:0007669"/>
    <property type="project" value="UniProtKB-KW"/>
</dbReference>
<dbReference type="GO" id="GO:0042124">
    <property type="term" value="F:1,3-beta-glucanosyltransferase activity"/>
    <property type="evidence" value="ECO:0007669"/>
    <property type="project" value="TreeGrafter"/>
</dbReference>
<dbReference type="Pfam" id="PF07983">
    <property type="entry name" value="X8"/>
    <property type="match status" value="1"/>
</dbReference>
<evidence type="ECO:0000256" key="4">
    <source>
        <dbReference type="ARBA" id="ARBA00022622"/>
    </source>
</evidence>
<dbReference type="EC" id="2.4.1.-" evidence="10"/>
<dbReference type="InterPro" id="IPR017853">
    <property type="entry name" value="GH"/>
</dbReference>
<evidence type="ECO:0000256" key="2">
    <source>
        <dbReference type="ARBA" id="ARBA00004589"/>
    </source>
</evidence>
<dbReference type="SMART" id="SM00768">
    <property type="entry name" value="X8"/>
    <property type="match status" value="1"/>
</dbReference>
<dbReference type="InterPro" id="IPR012946">
    <property type="entry name" value="X8"/>
</dbReference>
<keyword evidence="15" id="KW-1185">Reference proteome</keyword>
<dbReference type="PANTHER" id="PTHR31468:SF2">
    <property type="entry name" value="1,3-BETA-GLUCANOSYLTRANSFERASE GAS1"/>
    <property type="match status" value="1"/>
</dbReference>
<evidence type="ECO:0000313" key="15">
    <source>
        <dbReference type="Proteomes" id="UP000294933"/>
    </source>
</evidence>
<keyword evidence="12" id="KW-1133">Transmembrane helix</keyword>
<dbReference type="VEuPathDB" id="FungiDB:BD410DRAFT_893783"/>
<dbReference type="Pfam" id="PF03198">
    <property type="entry name" value="Glyco_hydro_72"/>
    <property type="match status" value="1"/>
</dbReference>
<feature type="domain" description="X8" evidence="13">
    <location>
        <begin position="386"/>
        <end position="489"/>
    </location>
</feature>
<keyword evidence="14" id="KW-0378">Hydrolase</keyword>
<dbReference type="Proteomes" id="UP000294933">
    <property type="component" value="Unassembled WGS sequence"/>
</dbReference>
<comment type="function">
    <text evidence="10">Splits internally a 1,3-beta-glucan molecule and transfers the newly generated reducing end (the donor) to the non-reducing end of another 1,3-beta-glucan molecule (the acceptor) forming a 1,3-beta linkage, resulting in the elongation of 1,3-beta-glucan chains in the cell wall.</text>
</comment>
<dbReference type="PANTHER" id="PTHR31468">
    <property type="entry name" value="1,3-BETA-GLUCANOSYLTRANSFERASE GAS1"/>
    <property type="match status" value="1"/>
</dbReference>
<keyword evidence="7" id="KW-1015">Disulfide bond</keyword>
<evidence type="ECO:0000256" key="3">
    <source>
        <dbReference type="ARBA" id="ARBA00007528"/>
    </source>
</evidence>
<dbReference type="InterPro" id="IPR004886">
    <property type="entry name" value="Glucanosyltransferase"/>
</dbReference>
<evidence type="ECO:0000256" key="6">
    <source>
        <dbReference type="ARBA" id="ARBA00023136"/>
    </source>
</evidence>
<dbReference type="OrthoDB" id="421038at2759"/>
<keyword evidence="6 10" id="KW-0472">Membrane</keyword>
<evidence type="ECO:0000256" key="8">
    <source>
        <dbReference type="ARBA" id="ARBA00023180"/>
    </source>
</evidence>
<evidence type="ECO:0000256" key="12">
    <source>
        <dbReference type="SAM" id="Phobius"/>
    </source>
</evidence>
<feature type="transmembrane region" description="Helical" evidence="12">
    <location>
        <begin position="536"/>
        <end position="555"/>
    </location>
</feature>
<feature type="compositionally biased region" description="Low complexity" evidence="11">
    <location>
        <begin position="494"/>
        <end position="506"/>
    </location>
</feature>
<dbReference type="Gene3D" id="3.20.20.80">
    <property type="entry name" value="Glycosidases"/>
    <property type="match status" value="1"/>
</dbReference>
<reference evidence="14 15" key="1">
    <citation type="submission" date="2018-06" db="EMBL/GenBank/DDBJ databases">
        <title>A transcriptomic atlas of mushroom development highlights an independent origin of complex multicellularity.</title>
        <authorList>
            <consortium name="DOE Joint Genome Institute"/>
            <person name="Krizsan K."/>
            <person name="Almasi E."/>
            <person name="Merenyi Z."/>
            <person name="Sahu N."/>
            <person name="Viragh M."/>
            <person name="Koszo T."/>
            <person name="Mondo S."/>
            <person name="Kiss B."/>
            <person name="Balint B."/>
            <person name="Kues U."/>
            <person name="Barry K."/>
            <person name="Hegedus J.C."/>
            <person name="Henrissat B."/>
            <person name="Johnson J."/>
            <person name="Lipzen A."/>
            <person name="Ohm R."/>
            <person name="Nagy I."/>
            <person name="Pangilinan J."/>
            <person name="Yan J."/>
            <person name="Xiong Y."/>
            <person name="Grigoriev I.V."/>
            <person name="Hibbett D.S."/>
            <person name="Nagy L.G."/>
        </authorList>
    </citation>
    <scope>NUCLEOTIDE SEQUENCE [LARGE SCALE GENOMIC DNA]</scope>
    <source>
        <strain evidence="14 15">SZMC22713</strain>
    </source>
</reference>
<keyword evidence="5 10" id="KW-0732">Signal</keyword>
<accession>A0A4Y7QPN5</accession>
<dbReference type="GO" id="GO:0071970">
    <property type="term" value="P:fungal-type cell wall (1-&gt;3)-beta-D-glucan biosynthetic process"/>
    <property type="evidence" value="ECO:0007669"/>
    <property type="project" value="TreeGrafter"/>
</dbReference>
<evidence type="ECO:0000313" key="14">
    <source>
        <dbReference type="EMBL" id="TDL28859.1"/>
    </source>
</evidence>
<evidence type="ECO:0000256" key="9">
    <source>
        <dbReference type="ARBA" id="ARBA00023288"/>
    </source>
</evidence>
<keyword evidence="12" id="KW-0812">Transmembrane</keyword>
<evidence type="ECO:0000256" key="1">
    <source>
        <dbReference type="ARBA" id="ARBA00004196"/>
    </source>
</evidence>
<evidence type="ECO:0000256" key="7">
    <source>
        <dbReference type="ARBA" id="ARBA00023157"/>
    </source>
</evidence>
<dbReference type="GO" id="GO:0016787">
    <property type="term" value="F:hydrolase activity"/>
    <property type="evidence" value="ECO:0007669"/>
    <property type="project" value="UniProtKB-KW"/>
</dbReference>
<name>A0A4Y7QPN5_9AGAM</name>
<dbReference type="AlphaFoldDB" id="A0A4Y7QPN5"/>
<keyword evidence="8" id="KW-0325">Glycoprotein</keyword>
<dbReference type="Gene3D" id="1.20.58.1040">
    <property type="match status" value="1"/>
</dbReference>
<protein>
    <recommendedName>
        <fullName evidence="10">1,3-beta-glucanosyltransferase</fullName>
        <ecNumber evidence="10">2.4.1.-</ecNumber>
    </recommendedName>
</protein>
<proteinExistence type="inferred from homology"/>
<feature type="region of interest" description="Disordered" evidence="11">
    <location>
        <begin position="494"/>
        <end position="525"/>
    </location>
</feature>
<sequence>MRLSTSVARIATAAAILFATNVHALQKVTRAGRYLYTDDGNRFYIKGVAYQPQGVTSTDPNNPFPEPSSFTDPLADSAGCARDIPFLQQLSVNAIRVYSVNSSLNHDSCMQALSAAGIYTILDLSIPLNGSIDRSNPAWTTNLLDLYLTTIDVFSKYDNMLAYNIGNEVIVDSNGTAAAPYIKAAARDVKAYLTSKNFQGLVGYAAIDQSPDLLIPLANYLSCDANTDSIDLFGLNNYEWCGDDTFAAAYANIEGAFAGYNVAAYFSEFGCITQPPRLWTEVQALFSDQMSPVWSGGLAFSYFPAESGQGEFGMVTISGNTVTPNADFTRLVAQYGNITAPNTPSKSDAGAGTYPSCPAANSTWLASTTLPPTPDDTACACAVNNLSCQFTPQTTNTTAIVGQLIDAACGSLGGAGGNCNDIGGSGSAGTYGRFSYCDPNSKLSFIMTEFYEATSRNAQSCNFAGNATINKNAPSSVSAVNAAVSQCLSKSQGTFTPSAPGTPAATGGSGGGGGGSGSSSTPKSSSAALGRAGFEGAFGIGAMLVAAVVGGVWTLA</sequence>
<comment type="similarity">
    <text evidence="3 10">Belongs to the glycosyl hydrolase 72 family.</text>
</comment>
<keyword evidence="10" id="KW-0808">Transferase</keyword>
<dbReference type="STRING" id="50990.A0A4Y7QPN5"/>
<comment type="subcellular location">
    <subcellularLocation>
        <location evidence="1">Cell envelope</location>
    </subcellularLocation>
    <subcellularLocation>
        <location evidence="10">Cell membrane</location>
        <topology evidence="10">Lipid-anchor</topology>
        <topology evidence="10">GPI-anchor</topology>
    </subcellularLocation>
    <subcellularLocation>
        <location evidence="2">Membrane</location>
        <topology evidence="2">Lipid-anchor</topology>
        <topology evidence="2">GPI-anchor</topology>
    </subcellularLocation>
</comment>
<organism evidence="14 15">
    <name type="scientific">Rickenella mellea</name>
    <dbReference type="NCBI Taxonomy" id="50990"/>
    <lineage>
        <taxon>Eukaryota</taxon>
        <taxon>Fungi</taxon>
        <taxon>Dikarya</taxon>
        <taxon>Basidiomycota</taxon>
        <taxon>Agaricomycotina</taxon>
        <taxon>Agaricomycetes</taxon>
        <taxon>Hymenochaetales</taxon>
        <taxon>Rickenellaceae</taxon>
        <taxon>Rickenella</taxon>
    </lineage>
</organism>
<evidence type="ECO:0000256" key="11">
    <source>
        <dbReference type="SAM" id="MobiDB-lite"/>
    </source>
</evidence>
<keyword evidence="9 10" id="KW-0449">Lipoprotein</keyword>
<gene>
    <name evidence="14" type="ORF">BD410DRAFT_893783</name>
</gene>
<keyword evidence="4 10" id="KW-0336">GPI-anchor</keyword>
<evidence type="ECO:0000259" key="13">
    <source>
        <dbReference type="SMART" id="SM00768"/>
    </source>
</evidence>